<feature type="compositionally biased region" description="Basic and acidic residues" evidence="1">
    <location>
        <begin position="161"/>
        <end position="174"/>
    </location>
</feature>
<proteinExistence type="predicted"/>
<name>A0ABP7D8F4_9MICC</name>
<protein>
    <recommendedName>
        <fullName evidence="4">Sugar ABC transporter ATPase</fullName>
    </recommendedName>
</protein>
<organism evidence="2 3">
    <name type="scientific">Zhihengliuella alba</name>
    <dbReference type="NCBI Taxonomy" id="547018"/>
    <lineage>
        <taxon>Bacteria</taxon>
        <taxon>Bacillati</taxon>
        <taxon>Actinomycetota</taxon>
        <taxon>Actinomycetes</taxon>
        <taxon>Micrococcales</taxon>
        <taxon>Micrococcaceae</taxon>
        <taxon>Zhihengliuella</taxon>
    </lineage>
</organism>
<keyword evidence="3" id="KW-1185">Reference proteome</keyword>
<dbReference type="RefSeq" id="WP_344882305.1">
    <property type="nucleotide sequence ID" value="NZ_BAABCJ010000002.1"/>
</dbReference>
<evidence type="ECO:0008006" key="4">
    <source>
        <dbReference type="Google" id="ProtNLM"/>
    </source>
</evidence>
<dbReference type="EMBL" id="BAABCJ010000002">
    <property type="protein sequence ID" value="GAA3702310.1"/>
    <property type="molecule type" value="Genomic_DNA"/>
</dbReference>
<evidence type="ECO:0000313" key="2">
    <source>
        <dbReference type="EMBL" id="GAA3702310.1"/>
    </source>
</evidence>
<gene>
    <name evidence="2" type="ORF">GCM10022377_14940</name>
</gene>
<feature type="compositionally biased region" description="Basic and acidic residues" evidence="1">
    <location>
        <begin position="187"/>
        <end position="200"/>
    </location>
</feature>
<sequence length="217" mass="22648">MPVEQPMNDEPVHGDPLGDEALNQDISPDRTVGGKGDTGGPVDAGLGEIGADEDLAAADIGTEPTGDDPVADESLESGSEGVTPVSTYDAAGEFTELDSEQPGERPIGDDPVIPDPVDGRDAGPVEEGDQDLPSTLDAEDPLRDATDPVDDQILPPPPLPDGERFVAETVDRQDNPYGEPDTATVTRDPDDLPDGTKEEPVTEGEGPNDEENRFDAG</sequence>
<accession>A0ABP7D8F4</accession>
<evidence type="ECO:0000313" key="3">
    <source>
        <dbReference type="Proteomes" id="UP001501536"/>
    </source>
</evidence>
<feature type="compositionally biased region" description="Acidic residues" evidence="1">
    <location>
        <begin position="65"/>
        <end position="75"/>
    </location>
</feature>
<evidence type="ECO:0000256" key="1">
    <source>
        <dbReference type="SAM" id="MobiDB-lite"/>
    </source>
</evidence>
<reference evidence="3" key="1">
    <citation type="journal article" date="2019" name="Int. J. Syst. Evol. Microbiol.">
        <title>The Global Catalogue of Microorganisms (GCM) 10K type strain sequencing project: providing services to taxonomists for standard genome sequencing and annotation.</title>
        <authorList>
            <consortium name="The Broad Institute Genomics Platform"/>
            <consortium name="The Broad Institute Genome Sequencing Center for Infectious Disease"/>
            <person name="Wu L."/>
            <person name="Ma J."/>
        </authorList>
    </citation>
    <scope>NUCLEOTIDE SEQUENCE [LARGE SCALE GENOMIC DNA]</scope>
    <source>
        <strain evidence="3">JCM 16961</strain>
    </source>
</reference>
<feature type="region of interest" description="Disordered" evidence="1">
    <location>
        <begin position="1"/>
        <end position="217"/>
    </location>
</feature>
<comment type="caution">
    <text evidence="2">The sequence shown here is derived from an EMBL/GenBank/DDBJ whole genome shotgun (WGS) entry which is preliminary data.</text>
</comment>
<dbReference type="Proteomes" id="UP001501536">
    <property type="component" value="Unassembled WGS sequence"/>
</dbReference>